<evidence type="ECO:0000256" key="12">
    <source>
        <dbReference type="SAM" id="Phobius"/>
    </source>
</evidence>
<feature type="domain" description="Type II secretion system protein GspF" evidence="13">
    <location>
        <begin position="272"/>
        <end position="394"/>
    </location>
</feature>
<evidence type="ECO:0000256" key="10">
    <source>
        <dbReference type="ARBA" id="ARBA00030750"/>
    </source>
</evidence>
<dbReference type="InterPro" id="IPR018076">
    <property type="entry name" value="T2SS_GspF_dom"/>
</dbReference>
<keyword evidence="7 11" id="KW-0812">Transmembrane</keyword>
<evidence type="ECO:0000313" key="15">
    <source>
        <dbReference type="Proteomes" id="UP000321083"/>
    </source>
</evidence>
<gene>
    <name evidence="14" type="ORF">E3A20_09190</name>
</gene>
<dbReference type="PROSITE" id="PS00874">
    <property type="entry name" value="T2SP_F"/>
    <property type="match status" value="1"/>
</dbReference>
<keyword evidence="15" id="KW-1185">Reference proteome</keyword>
<evidence type="ECO:0000256" key="9">
    <source>
        <dbReference type="ARBA" id="ARBA00023136"/>
    </source>
</evidence>
<evidence type="ECO:0000256" key="8">
    <source>
        <dbReference type="ARBA" id="ARBA00022989"/>
    </source>
</evidence>
<dbReference type="GO" id="GO:0009306">
    <property type="term" value="P:protein secretion"/>
    <property type="evidence" value="ECO:0007669"/>
    <property type="project" value="InterPro"/>
</dbReference>
<comment type="caution">
    <text evidence="14">The sequence shown here is derived from an EMBL/GenBank/DDBJ whole genome shotgun (WGS) entry which is preliminary data.</text>
</comment>
<dbReference type="PRINTS" id="PR00812">
    <property type="entry name" value="BCTERIALGSPF"/>
</dbReference>
<evidence type="ECO:0000256" key="6">
    <source>
        <dbReference type="ARBA" id="ARBA00022519"/>
    </source>
</evidence>
<dbReference type="InterPro" id="IPR001992">
    <property type="entry name" value="T2SS_GspF/T4SS_PilC_CS"/>
</dbReference>
<organism evidence="14 15">
    <name type="scientific">Planctomyces bekefii</name>
    <dbReference type="NCBI Taxonomy" id="1653850"/>
    <lineage>
        <taxon>Bacteria</taxon>
        <taxon>Pseudomonadati</taxon>
        <taxon>Planctomycetota</taxon>
        <taxon>Planctomycetia</taxon>
        <taxon>Planctomycetales</taxon>
        <taxon>Planctomycetaceae</taxon>
        <taxon>Planctomyces</taxon>
    </lineage>
</organism>
<dbReference type="GO" id="GO:0005886">
    <property type="term" value="C:plasma membrane"/>
    <property type="evidence" value="ECO:0007669"/>
    <property type="project" value="UniProtKB-SubCell"/>
</dbReference>
<comment type="similarity">
    <text evidence="3 11">Belongs to the GSP F family.</text>
</comment>
<evidence type="ECO:0000256" key="5">
    <source>
        <dbReference type="ARBA" id="ARBA00022475"/>
    </source>
</evidence>
<dbReference type="Proteomes" id="UP000321083">
    <property type="component" value="Unassembled WGS sequence"/>
</dbReference>
<accession>A0A5C6MAF5</accession>
<sequence>MPDFRYQARELSGKQVSGVLTATSEKDALSILAARSLFPMSVALTEQSKQQASAGSRRVPTRYLTVFYNQLSDLLKSGVPLLRSLQLLEDQTSNPVLRAVVQDIREQVADGTRLNDAMRRHPRTFNFLSVSMVKAGEEGGFLEEVLSRIAVFNEHQEELRGRVTGAMVYPMFLMTVGLAIVTVMMIWFVPEFASMFDRMQDQGTLPWATTTLLSISDLIQQRGLLLLAVLGGVIFGIVYYIQTPEGSRNLDRLKLRLPGLGGILQSLAVARFCRMLGTLLKNGVPILQSLRIAKDASGNVILAEAIGNAADNVSSGQSLAVPLRASGQFSRDLIEMIAVGEEANNLENVLINVADNMEKRTSRRIDMVVRLLEPMLLLVMATVVTFVIAALLLPVLNMSSNR</sequence>
<keyword evidence="9 12" id="KW-0472">Membrane</keyword>
<keyword evidence="4 11" id="KW-0813">Transport</keyword>
<evidence type="ECO:0000256" key="2">
    <source>
        <dbReference type="ARBA" id="ARBA00004429"/>
    </source>
</evidence>
<feature type="transmembrane region" description="Helical" evidence="12">
    <location>
        <begin position="223"/>
        <end position="241"/>
    </location>
</feature>
<dbReference type="EMBL" id="SRHE01000140">
    <property type="protein sequence ID" value="TWW09954.1"/>
    <property type="molecule type" value="Genomic_DNA"/>
</dbReference>
<keyword evidence="6" id="KW-0997">Cell inner membrane</keyword>
<name>A0A5C6MAF5_9PLAN</name>
<feature type="domain" description="Type II secretion system protein GspF" evidence="13">
    <location>
        <begin position="67"/>
        <end position="190"/>
    </location>
</feature>
<dbReference type="PANTHER" id="PTHR30012:SF0">
    <property type="entry name" value="TYPE II SECRETION SYSTEM PROTEIN F-RELATED"/>
    <property type="match status" value="1"/>
</dbReference>
<comment type="function">
    <text evidence="1">Component of the type II secretion system inner membrane complex required for the energy-dependent secretion of extracellular factors such as proteases and toxins from the periplasm.</text>
</comment>
<dbReference type="Pfam" id="PF00482">
    <property type="entry name" value="T2SSF"/>
    <property type="match status" value="2"/>
</dbReference>
<evidence type="ECO:0000256" key="3">
    <source>
        <dbReference type="ARBA" id="ARBA00005745"/>
    </source>
</evidence>
<keyword evidence="8 12" id="KW-1133">Transmembrane helix</keyword>
<evidence type="ECO:0000256" key="7">
    <source>
        <dbReference type="ARBA" id="ARBA00022692"/>
    </source>
</evidence>
<evidence type="ECO:0000313" key="14">
    <source>
        <dbReference type="EMBL" id="TWW09954.1"/>
    </source>
</evidence>
<evidence type="ECO:0000256" key="11">
    <source>
        <dbReference type="RuleBase" id="RU003923"/>
    </source>
</evidence>
<evidence type="ECO:0000256" key="4">
    <source>
        <dbReference type="ARBA" id="ARBA00022448"/>
    </source>
</evidence>
<proteinExistence type="inferred from homology"/>
<protein>
    <recommendedName>
        <fullName evidence="10">General secretion pathway protein F</fullName>
    </recommendedName>
</protein>
<dbReference type="PANTHER" id="PTHR30012">
    <property type="entry name" value="GENERAL SECRETION PATHWAY PROTEIN"/>
    <property type="match status" value="1"/>
</dbReference>
<feature type="transmembrane region" description="Helical" evidence="12">
    <location>
        <begin position="168"/>
        <end position="189"/>
    </location>
</feature>
<dbReference type="FunFam" id="1.20.81.30:FF:000001">
    <property type="entry name" value="Type II secretion system protein F"/>
    <property type="match status" value="2"/>
</dbReference>
<feature type="transmembrane region" description="Helical" evidence="12">
    <location>
        <begin position="375"/>
        <end position="396"/>
    </location>
</feature>
<dbReference type="InterPro" id="IPR042094">
    <property type="entry name" value="T2SS_GspF_sf"/>
</dbReference>
<keyword evidence="5" id="KW-1003">Cell membrane</keyword>
<evidence type="ECO:0000256" key="1">
    <source>
        <dbReference type="ARBA" id="ARBA00002684"/>
    </source>
</evidence>
<dbReference type="InterPro" id="IPR003004">
    <property type="entry name" value="GspF/PilC"/>
</dbReference>
<dbReference type="Gene3D" id="1.20.81.30">
    <property type="entry name" value="Type II secretion system (T2SS), domain F"/>
    <property type="match status" value="2"/>
</dbReference>
<reference evidence="14 15" key="2">
    <citation type="submission" date="2019-08" db="EMBL/GenBank/DDBJ databases">
        <authorList>
            <person name="Henke P."/>
        </authorList>
    </citation>
    <scope>NUCLEOTIDE SEQUENCE [LARGE SCALE GENOMIC DNA]</scope>
    <source>
        <strain evidence="14">Phe10_nw2017</strain>
    </source>
</reference>
<reference evidence="14 15" key="1">
    <citation type="submission" date="2019-08" db="EMBL/GenBank/DDBJ databases">
        <title>100 year-old enigma solved: identification of Planctomyces bekefii, the type genus and species of the phylum Planctomycetes.</title>
        <authorList>
            <person name="Svetlana D.N."/>
            <person name="Overmann J."/>
        </authorList>
    </citation>
    <scope>NUCLEOTIDE SEQUENCE [LARGE SCALE GENOMIC DNA]</scope>
    <source>
        <strain evidence="14">Phe10_nw2017</strain>
    </source>
</reference>
<comment type="subcellular location">
    <subcellularLocation>
        <location evidence="2">Cell inner membrane</location>
        <topology evidence="2">Multi-pass membrane protein</topology>
    </subcellularLocation>
    <subcellularLocation>
        <location evidence="11">Cell membrane</location>
        <topology evidence="11">Multi-pass membrane protein</topology>
    </subcellularLocation>
</comment>
<evidence type="ECO:0000259" key="13">
    <source>
        <dbReference type="Pfam" id="PF00482"/>
    </source>
</evidence>
<dbReference type="AlphaFoldDB" id="A0A5C6MAF5"/>